<dbReference type="eggNOG" id="KOG0907">
    <property type="taxonomic scope" value="Eukaryota"/>
</dbReference>
<keyword evidence="2" id="KW-0249">Electron transport</keyword>
<keyword evidence="4" id="KW-0676">Redox-active center</keyword>
<reference evidence="6" key="2">
    <citation type="submission" date="2018-05" db="EMBL/GenBank/DDBJ databases">
        <title>OpunRS2 (Oryza punctata Reference Sequence Version 2).</title>
        <authorList>
            <person name="Zhang J."/>
            <person name="Kudrna D."/>
            <person name="Lee S."/>
            <person name="Talag J."/>
            <person name="Welchert J."/>
            <person name="Wing R.A."/>
        </authorList>
    </citation>
    <scope>NUCLEOTIDE SEQUENCE [LARGE SCALE GENOMIC DNA]</scope>
</reference>
<evidence type="ECO:0000256" key="3">
    <source>
        <dbReference type="ARBA" id="ARBA00023157"/>
    </source>
</evidence>
<evidence type="ECO:0000259" key="5">
    <source>
        <dbReference type="PROSITE" id="PS51352"/>
    </source>
</evidence>
<dbReference type="Gramene" id="OPUNC07G05620.1">
    <property type="protein sequence ID" value="OPUNC07G05620.1"/>
    <property type="gene ID" value="OPUNC07G05620"/>
</dbReference>
<dbReference type="Pfam" id="PF00085">
    <property type="entry name" value="Thioredoxin"/>
    <property type="match status" value="1"/>
</dbReference>
<feature type="domain" description="Thioredoxin" evidence="5">
    <location>
        <begin position="48"/>
        <end position="165"/>
    </location>
</feature>
<organism evidence="6">
    <name type="scientific">Oryza punctata</name>
    <name type="common">Red rice</name>
    <dbReference type="NCBI Taxonomy" id="4537"/>
    <lineage>
        <taxon>Eukaryota</taxon>
        <taxon>Viridiplantae</taxon>
        <taxon>Streptophyta</taxon>
        <taxon>Embryophyta</taxon>
        <taxon>Tracheophyta</taxon>
        <taxon>Spermatophyta</taxon>
        <taxon>Magnoliopsida</taxon>
        <taxon>Liliopsida</taxon>
        <taxon>Poales</taxon>
        <taxon>Poaceae</taxon>
        <taxon>BOP clade</taxon>
        <taxon>Oryzoideae</taxon>
        <taxon>Oryzeae</taxon>
        <taxon>Oryzinae</taxon>
        <taxon>Oryza</taxon>
    </lineage>
</organism>
<name>A0A0E0LI23_ORYPU</name>
<dbReference type="AlphaFoldDB" id="A0A0E0LI23"/>
<dbReference type="PROSITE" id="PS00194">
    <property type="entry name" value="THIOREDOXIN_1"/>
    <property type="match status" value="1"/>
</dbReference>
<dbReference type="PRINTS" id="PR00421">
    <property type="entry name" value="THIOREDOXIN"/>
</dbReference>
<dbReference type="CDD" id="cd02947">
    <property type="entry name" value="TRX_family"/>
    <property type="match status" value="1"/>
</dbReference>
<dbReference type="FunFam" id="3.40.30.10:FF:000245">
    <property type="entry name" value="Thioredoxin"/>
    <property type="match status" value="1"/>
</dbReference>
<dbReference type="HOGENOM" id="CLU_090389_14_1_1"/>
<reference evidence="6" key="1">
    <citation type="submission" date="2015-04" db="UniProtKB">
        <authorList>
            <consortium name="EnsemblPlants"/>
        </authorList>
    </citation>
    <scope>IDENTIFICATION</scope>
</reference>
<keyword evidence="1" id="KW-0813">Transport</keyword>
<keyword evidence="3" id="KW-1015">Disulfide bond</keyword>
<protein>
    <recommendedName>
        <fullName evidence="5">Thioredoxin domain-containing protein</fullName>
    </recommendedName>
</protein>
<dbReference type="Proteomes" id="UP000026962">
    <property type="component" value="Chromosome 7"/>
</dbReference>
<dbReference type="PANTHER" id="PTHR10438">
    <property type="entry name" value="THIOREDOXIN"/>
    <property type="match status" value="1"/>
</dbReference>
<dbReference type="InterPro" id="IPR017937">
    <property type="entry name" value="Thioredoxin_CS"/>
</dbReference>
<dbReference type="InterPro" id="IPR036249">
    <property type="entry name" value="Thioredoxin-like_sf"/>
</dbReference>
<keyword evidence="7" id="KW-1185">Reference proteome</keyword>
<evidence type="ECO:0000256" key="1">
    <source>
        <dbReference type="ARBA" id="ARBA00022448"/>
    </source>
</evidence>
<dbReference type="PROSITE" id="PS51352">
    <property type="entry name" value="THIOREDOXIN_2"/>
    <property type="match status" value="1"/>
</dbReference>
<dbReference type="SUPFAM" id="SSF52833">
    <property type="entry name" value="Thioredoxin-like"/>
    <property type="match status" value="1"/>
</dbReference>
<proteinExistence type="predicted"/>
<dbReference type="STRING" id="4537.A0A0E0LI23"/>
<dbReference type="InterPro" id="IPR013766">
    <property type="entry name" value="Thioredoxin_domain"/>
</dbReference>
<evidence type="ECO:0000313" key="7">
    <source>
        <dbReference type="Proteomes" id="UP000026962"/>
    </source>
</evidence>
<evidence type="ECO:0000256" key="2">
    <source>
        <dbReference type="ARBA" id="ARBA00022982"/>
    </source>
</evidence>
<dbReference type="InterPro" id="IPR050620">
    <property type="entry name" value="Thioredoxin_H-type-like"/>
</dbReference>
<dbReference type="EnsemblPlants" id="OPUNC07G05620.1">
    <property type="protein sequence ID" value="OPUNC07G05620.1"/>
    <property type="gene ID" value="OPUNC07G05620"/>
</dbReference>
<sequence length="172" mass="18449">MMSQRGEAPTKAKSPKPFQLQTCSASAHCHKMGGAFSSSKPKHAGAGAGVGEEGGESAVVAIHSKAKWDELWDAHKTTTKLVVIDFSASWCGPCKMMEPVFKEMAGRFTDVAFLKVDVDELAEVARTWRVEAMPTFVLARGGEEVGRIVGAKKDELERSINTLSSSSTTTTT</sequence>
<evidence type="ECO:0000313" key="6">
    <source>
        <dbReference type="EnsemblPlants" id="OPUNC07G05620.1"/>
    </source>
</evidence>
<accession>A0A0E0LI23</accession>
<dbReference type="OMA" id="MFIMSSS"/>
<dbReference type="Gene3D" id="3.40.30.10">
    <property type="entry name" value="Glutaredoxin"/>
    <property type="match status" value="1"/>
</dbReference>
<evidence type="ECO:0000256" key="4">
    <source>
        <dbReference type="ARBA" id="ARBA00023284"/>
    </source>
</evidence>
<dbReference type="PANTHER" id="PTHR10438:SF463">
    <property type="entry name" value="THIOREDOXIN"/>
    <property type="match status" value="1"/>
</dbReference>